<dbReference type="SUPFAM" id="SSF82714">
    <property type="entry name" value="Multidrug efflux transporter AcrB TolC docking domain, DN and DC subdomains"/>
    <property type="match status" value="2"/>
</dbReference>
<evidence type="ECO:0000256" key="9">
    <source>
        <dbReference type="RuleBase" id="RU364070"/>
    </source>
</evidence>
<sequence>MLSRFFIDRPIFAWVVAIVIMLAGALAIRSLPIAQYPNIALPQVSINAIYPGASAKTVEDSVTQVIEQKMKGLDGLDYMSSTSDSSGSATTTLTFKAGTNIDIAQVQVQNKLQTATALLPQEVQQQGLTVAKSARNFLLIIGMYSEDPKTTNTDLADYIASNLQDPLSRVDGVGEVQLFGAQYAMRIWLDPNKLASYSLTPADVIAAIRAQNAQVSAGQLGGVPNLPGTALNATITAQSRLSTPAQFQEIIVKNSAGGAIVHLRDVARVELGAESYGFGAKYNGKPAAGLAIRLAPGANALNTADAVKERVEQLSKTFPASYRYVVPYDSTPFVKLSIEEVIKTLVEAIVLVFIVMFLFLQNWRATLIPTIAVPVVLLGTFGVLAAFGYSINTLTMFGLVLAIGLLVDDAIVVVENVERVMSEEGLSPIEATRKSMNEITGALIGIALVLAAVFVPMAFFGGSQGVIYRQFSITIVSAMALSVLVALILTPALCATLLKPVTHGEGHVLKTDHQGPLGAVTNLVNRFFNWFNRNFNDVSRRYQGGVRGLLGKSGRWMLAYGVIILVMGFLFIRLPSAFLPEEDQGTMFTLVQLPPGAPEERTQAVLDTVRNHFLVDEKESVQAVFTVAGFSFAGAGQNAGLAFIRLRDFDERKAANLKAQAVAGRAMGKFMQIRDAMVFAVVPPAVPELGTSSGFDFQLQDIGGVGHDALIAARNQVLGMAAQDPSLAGVRPNGQDDTPQLKIDIDQAKAGAMGLTTADINAALSAAWGGSYVNDFIDRGRIKKVYVQADAPYRMRPEDLDSWYVRTSTGTMAPFSSFATSRWIYGSPRLERYNGLSSVNIQGAPAPGKSSGQAMAAMEKIAAQLPPGIGYEWTGLSAQERESGNQAPALYGISILVVFLLLAALYESWSIPLSVIMVIPLGIVGALLATTLRGLSNDIYFQVGLLTTMGLASKNAILIVEFAKDLHEQGKDLVEATVEAVRIRLRPIIMTSLAFVFGVLPLAISNGAGSGSQHAIGTGVIGGMISATLLAIFFVPLFFVIVERIFKPKPRRHDEAVTTPVESH</sequence>
<feature type="transmembrane region" description="Helical" evidence="9">
    <location>
        <begin position="889"/>
        <end position="906"/>
    </location>
</feature>
<feature type="transmembrane region" description="Helical" evidence="9">
    <location>
        <begin position="367"/>
        <end position="391"/>
    </location>
</feature>
<feature type="transmembrane region" description="Helical" evidence="9">
    <location>
        <begin position="467"/>
        <end position="489"/>
    </location>
</feature>
<proteinExistence type="inferred from homology"/>
<evidence type="ECO:0000256" key="4">
    <source>
        <dbReference type="ARBA" id="ARBA00022475"/>
    </source>
</evidence>
<keyword evidence="3 9" id="KW-0813">Transport</keyword>
<comment type="caution">
    <text evidence="9">Lacks conserved residue(s) required for the propagation of feature annotation.</text>
</comment>
<dbReference type="Gene3D" id="3.30.2090.10">
    <property type="entry name" value="Multidrug efflux transporter AcrB TolC docking domain, DN and DC subdomains"/>
    <property type="match status" value="2"/>
</dbReference>
<dbReference type="EMBL" id="JAVDRL010000020">
    <property type="protein sequence ID" value="MDR6534148.1"/>
    <property type="molecule type" value="Genomic_DNA"/>
</dbReference>
<dbReference type="PRINTS" id="PR00702">
    <property type="entry name" value="ACRIFLAVINRP"/>
</dbReference>
<keyword evidence="11" id="KW-1185">Reference proteome</keyword>
<dbReference type="PANTHER" id="PTHR32063:SF13">
    <property type="entry name" value="MULTIDRUG EFFLUX PUMP SUBUNIT ACRB-RELATED"/>
    <property type="match status" value="1"/>
</dbReference>
<feature type="transmembrane region" description="Helical" evidence="9">
    <location>
        <begin position="439"/>
        <end position="461"/>
    </location>
</feature>
<feature type="transmembrane region" description="Helical" evidence="9">
    <location>
        <begin position="1016"/>
        <end position="1042"/>
    </location>
</feature>
<evidence type="ECO:0000256" key="3">
    <source>
        <dbReference type="ARBA" id="ARBA00022448"/>
    </source>
</evidence>
<dbReference type="Gene3D" id="3.30.70.1440">
    <property type="entry name" value="Multidrug efflux transporter AcrB pore domain"/>
    <property type="match status" value="1"/>
</dbReference>
<dbReference type="InterPro" id="IPR027463">
    <property type="entry name" value="AcrB_DN_DC_subdom"/>
</dbReference>
<keyword evidence="7 9" id="KW-1133">Transmembrane helix</keyword>
<reference evidence="10 11" key="1">
    <citation type="submission" date="2023-07" db="EMBL/GenBank/DDBJ databases">
        <title>Sorghum-associated microbial communities from plants grown in Nebraska, USA.</title>
        <authorList>
            <person name="Schachtman D."/>
        </authorList>
    </citation>
    <scope>NUCLEOTIDE SEQUENCE [LARGE SCALE GENOMIC DNA]</scope>
    <source>
        <strain evidence="10 11">DS2154</strain>
    </source>
</reference>
<evidence type="ECO:0000313" key="10">
    <source>
        <dbReference type="EMBL" id="MDR6534148.1"/>
    </source>
</evidence>
<feature type="transmembrane region" description="Helical" evidence="9">
    <location>
        <begin position="341"/>
        <end position="360"/>
    </location>
</feature>
<evidence type="ECO:0000313" key="11">
    <source>
        <dbReference type="Proteomes" id="UP001262754"/>
    </source>
</evidence>
<keyword evidence="5 9" id="KW-0997">Cell inner membrane</keyword>
<dbReference type="NCBIfam" id="NF000282">
    <property type="entry name" value="RND_permease_1"/>
    <property type="match status" value="1"/>
</dbReference>
<evidence type="ECO:0000256" key="2">
    <source>
        <dbReference type="ARBA" id="ARBA00010942"/>
    </source>
</evidence>
<dbReference type="Proteomes" id="UP001262754">
    <property type="component" value="Unassembled WGS sequence"/>
</dbReference>
<evidence type="ECO:0000256" key="8">
    <source>
        <dbReference type="ARBA" id="ARBA00023136"/>
    </source>
</evidence>
<feature type="transmembrane region" description="Helical" evidence="9">
    <location>
        <begin position="557"/>
        <end position="574"/>
    </location>
</feature>
<dbReference type="Gene3D" id="1.20.1640.10">
    <property type="entry name" value="Multidrug efflux transporter AcrB transmembrane domain"/>
    <property type="match status" value="2"/>
</dbReference>
<comment type="similarity">
    <text evidence="2 9">Belongs to the resistance-nodulation-cell division (RND) (TC 2.A.6) family.</text>
</comment>
<dbReference type="Gene3D" id="3.30.70.1320">
    <property type="entry name" value="Multidrug efflux transporter AcrB pore domain like"/>
    <property type="match status" value="1"/>
</dbReference>
<feature type="transmembrane region" description="Helical" evidence="9">
    <location>
        <begin position="397"/>
        <end position="418"/>
    </location>
</feature>
<dbReference type="InterPro" id="IPR001036">
    <property type="entry name" value="Acrflvin-R"/>
</dbReference>
<dbReference type="SUPFAM" id="SSF82866">
    <property type="entry name" value="Multidrug efflux transporter AcrB transmembrane domain"/>
    <property type="match status" value="2"/>
</dbReference>
<dbReference type="RefSeq" id="WP_056762096.1">
    <property type="nucleotide sequence ID" value="NZ_JAVDRL010000020.1"/>
</dbReference>
<dbReference type="InterPro" id="IPR004764">
    <property type="entry name" value="MdtF-like"/>
</dbReference>
<dbReference type="Gene3D" id="3.30.70.1430">
    <property type="entry name" value="Multidrug efflux transporter AcrB pore domain"/>
    <property type="match status" value="2"/>
</dbReference>
<dbReference type="Pfam" id="PF00873">
    <property type="entry name" value="ACR_tran"/>
    <property type="match status" value="1"/>
</dbReference>
<keyword evidence="8 9" id="KW-0472">Membrane</keyword>
<evidence type="ECO:0000256" key="1">
    <source>
        <dbReference type="ARBA" id="ARBA00004429"/>
    </source>
</evidence>
<feature type="transmembrane region" description="Helical" evidence="9">
    <location>
        <begin position="913"/>
        <end position="933"/>
    </location>
</feature>
<dbReference type="SUPFAM" id="SSF82693">
    <property type="entry name" value="Multidrug efflux transporter AcrB pore domain, PN1, PN2, PC1 and PC2 subdomains"/>
    <property type="match status" value="3"/>
</dbReference>
<gene>
    <name evidence="10" type="ORF">J2800_004919</name>
</gene>
<accession>A0ABU1N703</accession>
<organism evidence="10 11">
    <name type="scientific">Caulobacter rhizosphaerae</name>
    <dbReference type="NCBI Taxonomy" id="2010972"/>
    <lineage>
        <taxon>Bacteria</taxon>
        <taxon>Pseudomonadati</taxon>
        <taxon>Pseudomonadota</taxon>
        <taxon>Alphaproteobacteria</taxon>
        <taxon>Caulobacterales</taxon>
        <taxon>Caulobacteraceae</taxon>
        <taxon>Caulobacter</taxon>
    </lineage>
</organism>
<evidence type="ECO:0000256" key="7">
    <source>
        <dbReference type="ARBA" id="ARBA00022989"/>
    </source>
</evidence>
<dbReference type="PANTHER" id="PTHR32063">
    <property type="match status" value="1"/>
</dbReference>
<dbReference type="NCBIfam" id="TIGR00915">
    <property type="entry name" value="2A0602"/>
    <property type="match status" value="1"/>
</dbReference>
<evidence type="ECO:0000256" key="6">
    <source>
        <dbReference type="ARBA" id="ARBA00022692"/>
    </source>
</evidence>
<keyword evidence="6 9" id="KW-0812">Transmembrane</keyword>
<keyword evidence="4" id="KW-1003">Cell membrane</keyword>
<feature type="transmembrane region" description="Helical" evidence="9">
    <location>
        <begin position="983"/>
        <end position="1004"/>
    </location>
</feature>
<evidence type="ECO:0000256" key="5">
    <source>
        <dbReference type="ARBA" id="ARBA00022519"/>
    </source>
</evidence>
<protein>
    <recommendedName>
        <fullName evidence="9">Efflux pump membrane transporter</fullName>
    </recommendedName>
</protein>
<comment type="subcellular location">
    <subcellularLocation>
        <location evidence="1 9">Cell inner membrane</location>
        <topology evidence="1 9">Multi-pass membrane protein</topology>
    </subcellularLocation>
</comment>
<name>A0ABU1N703_9CAUL</name>
<comment type="caution">
    <text evidence="10">The sequence shown here is derived from an EMBL/GenBank/DDBJ whole genome shotgun (WGS) entry which is preliminary data.</text>
</comment>